<sequence>MRLGFENHKEFSTRNHGFTVADFLTLEILNKILNWEHGDPYSHDLKCNNRIPEIPINMKERNPRAYVPRNVSIGPYHYGDPQLDRMQVDKMRALRHFVKRGRHPMETYLEALMEVVTPCRESYGQLEKQWQDETHFCLLMLIDGVFVLEFLSVTRGNQNNYDYAATDPIFGHEGHMLIYGAIMQDLLMVENQLPYLVLSTLLSVSEGLPEQSIHNILSWMMFAPNIDPGLHLLDMYLKGLLADGQRAEAEEEEEDQQQEYRIGNIAASKLCKRGVKFVAVQSYAKMRLDKNTGTLLLPTIHITKQNISKILNMIAFERREGTNKDFNSYIDLLDSLIQSPKDVNQLRSQGIIVNSSSSDETVMDLIKEITKDAVRGVMDSRSNLVRQDIIEYCQTGAGTRICRKSPYNLKSVLRRSSDIFSHLPSQREFLKLCIIKFN</sequence>
<organism evidence="1 2">
    <name type="scientific">Papaver nudicaule</name>
    <name type="common">Iceland poppy</name>
    <dbReference type="NCBI Taxonomy" id="74823"/>
    <lineage>
        <taxon>Eukaryota</taxon>
        <taxon>Viridiplantae</taxon>
        <taxon>Streptophyta</taxon>
        <taxon>Embryophyta</taxon>
        <taxon>Tracheophyta</taxon>
        <taxon>Spermatophyta</taxon>
        <taxon>Magnoliopsida</taxon>
        <taxon>Ranunculales</taxon>
        <taxon>Papaveraceae</taxon>
        <taxon>Papaveroideae</taxon>
        <taxon>Papaver</taxon>
    </lineage>
</organism>
<protein>
    <submittedName>
        <fullName evidence="1">Uncharacterized protein</fullName>
    </submittedName>
</protein>
<dbReference type="Pfam" id="PF03140">
    <property type="entry name" value="DUF247"/>
    <property type="match status" value="1"/>
</dbReference>
<reference evidence="1" key="1">
    <citation type="submission" date="2022-03" db="EMBL/GenBank/DDBJ databases">
        <title>A functionally conserved STORR gene fusion in Papaver species that diverged 16.8 million years ago.</title>
        <authorList>
            <person name="Catania T."/>
        </authorList>
    </citation>
    <scope>NUCLEOTIDE SEQUENCE</scope>
    <source>
        <strain evidence="1">S-191538</strain>
    </source>
</reference>
<dbReference type="AlphaFoldDB" id="A0AA41VB79"/>
<dbReference type="InterPro" id="IPR004158">
    <property type="entry name" value="DUF247_pln"/>
</dbReference>
<dbReference type="Proteomes" id="UP001177140">
    <property type="component" value="Unassembled WGS sequence"/>
</dbReference>
<accession>A0AA41VB79</accession>
<keyword evidence="2" id="KW-1185">Reference proteome</keyword>
<dbReference type="PANTHER" id="PTHR31170">
    <property type="entry name" value="BNAC04G53230D PROTEIN"/>
    <property type="match status" value="1"/>
</dbReference>
<comment type="caution">
    <text evidence="1">The sequence shown here is derived from an EMBL/GenBank/DDBJ whole genome shotgun (WGS) entry which is preliminary data.</text>
</comment>
<proteinExistence type="predicted"/>
<gene>
    <name evidence="1" type="ORF">MKW94_005994</name>
</gene>
<dbReference type="PANTHER" id="PTHR31170:SF18">
    <property type="entry name" value="(WILD MALAYSIAN BANANA) HYPOTHETICAL PROTEIN"/>
    <property type="match status" value="1"/>
</dbReference>
<name>A0AA41VB79_PAPNU</name>
<evidence type="ECO:0000313" key="1">
    <source>
        <dbReference type="EMBL" id="MCL7032268.1"/>
    </source>
</evidence>
<evidence type="ECO:0000313" key="2">
    <source>
        <dbReference type="Proteomes" id="UP001177140"/>
    </source>
</evidence>
<dbReference type="EMBL" id="JAJJMA010121602">
    <property type="protein sequence ID" value="MCL7032268.1"/>
    <property type="molecule type" value="Genomic_DNA"/>
</dbReference>